<dbReference type="EMBL" id="KY349138">
    <property type="protein sequence ID" value="AQS22391.1"/>
    <property type="molecule type" value="Genomic_DNA"/>
</dbReference>
<dbReference type="AlphaFoldDB" id="A0A1S6GKJ7"/>
<accession>A0A1S6GKJ7</accession>
<protein>
    <submittedName>
        <fullName evidence="1">Uncharacterized protein</fullName>
    </submittedName>
</protein>
<keyword evidence="1" id="KW-0614">Plasmid</keyword>
<sequence length="46" mass="4805">MGLFRSRCPGPDVNEAQNLVVQLVRAIPGMHAIGTPIRCTSNGAGV</sequence>
<organism evidence="1">
    <name type="scientific">Mycolicibacterium sp. CBMA 213</name>
    <dbReference type="NCBI Taxonomy" id="1968788"/>
    <lineage>
        <taxon>Bacteria</taxon>
        <taxon>Bacillati</taxon>
        <taxon>Actinomycetota</taxon>
        <taxon>Actinomycetes</taxon>
        <taxon>Mycobacteriales</taxon>
        <taxon>Mycobacteriaceae</taxon>
        <taxon>Mycolicibacterium</taxon>
    </lineage>
</organism>
<reference evidence="1" key="1">
    <citation type="submission" date="2016-12" db="EMBL/GenBank/DDBJ databases">
        <title>Complete plasmid sequence carrying type IV-like and type VII secretion systems from an atypical mycobacteria strain.</title>
        <authorList>
            <person name="Morgado S."/>
            <person name="Marin M."/>
            <person name="Fonseca E."/>
            <person name="Freitas F."/>
            <person name="Vicente A.C."/>
        </authorList>
    </citation>
    <scope>NUCLEOTIDE SEQUENCE</scope>
    <source>
        <strain evidence="1">CBMA 213</strain>
        <plasmid evidence="1">pCBMA213_2</plasmid>
    </source>
</reference>
<geneLocation type="plasmid" evidence="1">
    <name>pCBMA213_2</name>
</geneLocation>
<evidence type="ECO:0000313" key="1">
    <source>
        <dbReference type="EMBL" id="AQS22391.1"/>
    </source>
</evidence>
<name>A0A1S6GKJ7_9MYCO</name>
<gene>
    <name evidence="1" type="ORF">pCBMA213_2_00027</name>
</gene>
<proteinExistence type="predicted"/>